<dbReference type="GO" id="GO:0005524">
    <property type="term" value="F:ATP binding"/>
    <property type="evidence" value="ECO:0007669"/>
    <property type="project" value="UniProtKB-KW"/>
</dbReference>
<reference evidence="1 2" key="1">
    <citation type="journal article" date="2021" name="ISME J.">
        <title>Genomic evolution of the class Acidithiobacillia: deep-branching Proteobacteria living in extreme acidic conditions.</title>
        <authorList>
            <person name="Moya-Beltran A."/>
            <person name="Beard S."/>
            <person name="Rojas-Villalobos C."/>
            <person name="Issotta F."/>
            <person name="Gallardo Y."/>
            <person name="Ulloa R."/>
            <person name="Giaveno A."/>
            <person name="Degli Esposti M."/>
            <person name="Johnson D.B."/>
            <person name="Quatrini R."/>
        </authorList>
    </citation>
    <scope>NUCLEOTIDE SEQUENCE [LARGE SCALE GENOMIC DNA]</scope>
    <source>
        <strain evidence="1 2">ATCC 19703</strain>
    </source>
</reference>
<proteinExistence type="predicted"/>
<dbReference type="RefSeq" id="WP_215863303.1">
    <property type="nucleotide sequence ID" value="NZ_JABELD010000037.1"/>
</dbReference>
<dbReference type="Proteomes" id="UP001197028">
    <property type="component" value="Unassembled WGS sequence"/>
</dbReference>
<keyword evidence="1" id="KW-0547">Nucleotide-binding</keyword>
<protein>
    <submittedName>
        <fullName evidence="1">ATP-binding protein</fullName>
    </submittedName>
</protein>
<accession>A0ABS5ZNS5</accession>
<gene>
    <name evidence="1" type="ORF">HJG40_05795</name>
</gene>
<evidence type="ECO:0000313" key="2">
    <source>
        <dbReference type="Proteomes" id="UP001197028"/>
    </source>
</evidence>
<organism evidence="1 2">
    <name type="scientific">Acidithiobacillus concretivorus</name>
    <dbReference type="NCBI Taxonomy" id="3063952"/>
    <lineage>
        <taxon>Bacteria</taxon>
        <taxon>Pseudomonadati</taxon>
        <taxon>Pseudomonadota</taxon>
        <taxon>Acidithiobacillia</taxon>
        <taxon>Acidithiobacillales</taxon>
        <taxon>Acidithiobacillaceae</taxon>
        <taxon>Acidithiobacillus</taxon>
    </lineage>
</organism>
<comment type="caution">
    <text evidence="1">The sequence shown here is derived from an EMBL/GenBank/DDBJ whole genome shotgun (WGS) entry which is preliminary data.</text>
</comment>
<evidence type="ECO:0000313" key="1">
    <source>
        <dbReference type="EMBL" id="MBU2738308.1"/>
    </source>
</evidence>
<keyword evidence="2" id="KW-1185">Reference proteome</keyword>
<keyword evidence="1" id="KW-0067">ATP-binding</keyword>
<name>A0ABS5ZNS5_9PROT</name>
<sequence length="136" mass="15186">MDIDISRNRRTGPVPIAAEFKRVHSVNVRLNASELSELDSSRGPYQRAAFLRMAGIGKLPPAIPAINREAWTALSTVISNLNQYQRAINYGLIRHTKSEPIPSFVLEDLIDQVQALRRELMGVSEDSDDGPEDDDE</sequence>
<dbReference type="EMBL" id="JABELD010000037">
    <property type="protein sequence ID" value="MBU2738308.1"/>
    <property type="molecule type" value="Genomic_DNA"/>
</dbReference>